<dbReference type="OMA" id="KISYTHW"/>
<dbReference type="OrthoDB" id="5366688at2759"/>
<evidence type="ECO:0008006" key="4">
    <source>
        <dbReference type="Google" id="ProtNLM"/>
    </source>
</evidence>
<sequence length="203" mass="21455">MRFKAPQLGAMGVTFTIMRACQFASLITVTGLCANFINGIATTEHKPPAELIGTLTVEVTAVIYVTITYILYYDSMLPLLVAGILDSLLLVASIVIAALVGKPLAALDCSALPSPVPVIATFFSSSSSTSAHPIRATVITQTLPYSSFVALDQPTCYEIKAVWGLSIAQCVLFAFSGLVCVGLWHRLRRQASAGSSGPKDIEG</sequence>
<dbReference type="VEuPathDB" id="FungiDB:MYCTH_2308266"/>
<evidence type="ECO:0000313" key="3">
    <source>
        <dbReference type="Proteomes" id="UP000007322"/>
    </source>
</evidence>
<feature type="transmembrane region" description="Helical" evidence="1">
    <location>
        <begin position="20"/>
        <end position="40"/>
    </location>
</feature>
<dbReference type="RefSeq" id="XP_003664994.1">
    <property type="nucleotide sequence ID" value="XM_003664946.1"/>
</dbReference>
<dbReference type="EMBL" id="CP003006">
    <property type="protein sequence ID" value="AEO59749.1"/>
    <property type="molecule type" value="Genomic_DNA"/>
</dbReference>
<dbReference type="InParanoid" id="G2QJJ2"/>
<name>G2QJJ2_THET4</name>
<accession>G2QJJ2</accession>
<evidence type="ECO:0000313" key="2">
    <source>
        <dbReference type="EMBL" id="AEO59749.1"/>
    </source>
</evidence>
<feature type="transmembrane region" description="Helical" evidence="1">
    <location>
        <begin position="161"/>
        <end position="184"/>
    </location>
</feature>
<reference evidence="2 3" key="1">
    <citation type="journal article" date="2011" name="Nat. Biotechnol.">
        <title>Comparative genomic analysis of the thermophilic biomass-degrading fungi Myceliophthora thermophila and Thielavia terrestris.</title>
        <authorList>
            <person name="Berka R.M."/>
            <person name="Grigoriev I.V."/>
            <person name="Otillar R."/>
            <person name="Salamov A."/>
            <person name="Grimwood J."/>
            <person name="Reid I."/>
            <person name="Ishmael N."/>
            <person name="John T."/>
            <person name="Darmond C."/>
            <person name="Moisan M.-C."/>
            <person name="Henrissat B."/>
            <person name="Coutinho P.M."/>
            <person name="Lombard V."/>
            <person name="Natvig D.O."/>
            <person name="Lindquist E."/>
            <person name="Schmutz J."/>
            <person name="Lucas S."/>
            <person name="Harris P."/>
            <person name="Powlowski J."/>
            <person name="Bellemare A."/>
            <person name="Taylor D."/>
            <person name="Butler G."/>
            <person name="de Vries R.P."/>
            <person name="Allijn I.E."/>
            <person name="van den Brink J."/>
            <person name="Ushinsky S."/>
            <person name="Storms R."/>
            <person name="Powell A.J."/>
            <person name="Paulsen I.T."/>
            <person name="Elbourne L.D.H."/>
            <person name="Baker S.E."/>
            <person name="Magnuson J."/>
            <person name="LaBoissiere S."/>
            <person name="Clutterbuck A.J."/>
            <person name="Martinez D."/>
            <person name="Wogulis M."/>
            <person name="de Leon A.L."/>
            <person name="Rey M.W."/>
            <person name="Tsang A."/>
        </authorList>
    </citation>
    <scope>NUCLEOTIDE SEQUENCE [LARGE SCALE GENOMIC DNA]</scope>
    <source>
        <strain evidence="3">ATCC 42464 / BCRC 31852 / DSM 1799</strain>
    </source>
</reference>
<feature type="transmembrane region" description="Helical" evidence="1">
    <location>
        <begin position="52"/>
        <end position="72"/>
    </location>
</feature>
<dbReference type="KEGG" id="mtm:MYCTH_2308266"/>
<dbReference type="HOGENOM" id="CLU_099558_0_0_1"/>
<protein>
    <recommendedName>
        <fullName evidence="4">MARVEL domain-containing protein</fullName>
    </recommendedName>
</protein>
<keyword evidence="1" id="KW-1133">Transmembrane helix</keyword>
<dbReference type="eggNOG" id="ENOG502SPG3">
    <property type="taxonomic scope" value="Eukaryota"/>
</dbReference>
<evidence type="ECO:0000256" key="1">
    <source>
        <dbReference type="SAM" id="Phobius"/>
    </source>
</evidence>
<keyword evidence="1" id="KW-0472">Membrane</keyword>
<proteinExistence type="predicted"/>
<feature type="transmembrane region" description="Helical" evidence="1">
    <location>
        <begin position="79"/>
        <end position="100"/>
    </location>
</feature>
<organism evidence="2 3">
    <name type="scientific">Thermothelomyces thermophilus (strain ATCC 42464 / BCRC 31852 / DSM 1799)</name>
    <name type="common">Sporotrichum thermophile</name>
    <dbReference type="NCBI Taxonomy" id="573729"/>
    <lineage>
        <taxon>Eukaryota</taxon>
        <taxon>Fungi</taxon>
        <taxon>Dikarya</taxon>
        <taxon>Ascomycota</taxon>
        <taxon>Pezizomycotina</taxon>
        <taxon>Sordariomycetes</taxon>
        <taxon>Sordariomycetidae</taxon>
        <taxon>Sordariales</taxon>
        <taxon>Chaetomiaceae</taxon>
        <taxon>Thermothelomyces</taxon>
    </lineage>
</organism>
<dbReference type="Proteomes" id="UP000007322">
    <property type="component" value="Chromosome 5"/>
</dbReference>
<dbReference type="AlphaFoldDB" id="G2QJJ2"/>
<keyword evidence="3" id="KW-1185">Reference proteome</keyword>
<dbReference type="GeneID" id="11506944"/>
<keyword evidence="1" id="KW-0812">Transmembrane</keyword>
<gene>
    <name evidence="2" type="ORF">MYCTH_2308266</name>
</gene>